<keyword evidence="2" id="KW-0812">Transmembrane</keyword>
<dbReference type="NCBIfam" id="TIGR01167">
    <property type="entry name" value="LPXTG_anchor"/>
    <property type="match status" value="1"/>
</dbReference>
<reference evidence="4 5" key="1">
    <citation type="submission" date="2010-12" db="EMBL/GenBank/DDBJ databases">
        <authorList>
            <person name="Muzny D."/>
            <person name="Qin X."/>
            <person name="Deng J."/>
            <person name="Jiang H."/>
            <person name="Liu Y."/>
            <person name="Qu J."/>
            <person name="Song X.-Z."/>
            <person name="Zhang L."/>
            <person name="Thornton R."/>
            <person name="Coyle M."/>
            <person name="Francisco L."/>
            <person name="Jackson L."/>
            <person name="Javaid M."/>
            <person name="Korchina V."/>
            <person name="Kovar C."/>
            <person name="Mata R."/>
            <person name="Mathew T."/>
            <person name="Ngo R."/>
            <person name="Nguyen L."/>
            <person name="Nguyen N."/>
            <person name="Okwuonu G."/>
            <person name="Ongeri F."/>
            <person name="Pham C."/>
            <person name="Simmons D."/>
            <person name="Wilczek-Boney K."/>
            <person name="Hale W."/>
            <person name="Jakkamsetti A."/>
            <person name="Pham P."/>
            <person name="Ruth R."/>
            <person name="San Lucas F."/>
            <person name="Warren J."/>
            <person name="Zhang J."/>
            <person name="Zhao Z."/>
            <person name="Zhou C."/>
            <person name="Zhu D."/>
            <person name="Lee S."/>
            <person name="Bess C."/>
            <person name="Blankenburg K."/>
            <person name="Forbes L."/>
            <person name="Fu Q."/>
            <person name="Gubbala S."/>
            <person name="Hirani K."/>
            <person name="Jayaseelan J.C."/>
            <person name="Lara F."/>
            <person name="Munidasa M."/>
            <person name="Palculict T."/>
            <person name="Patil S."/>
            <person name="Pu L.-L."/>
            <person name="Saada N."/>
            <person name="Tang L."/>
            <person name="Weissenberger G."/>
            <person name="Zhu Y."/>
            <person name="Hemphill L."/>
            <person name="Shang Y."/>
            <person name="Youmans B."/>
            <person name="Ayvaz T."/>
            <person name="Ross M."/>
            <person name="Santibanez J."/>
            <person name="Aqrawi P."/>
            <person name="Gross S."/>
            <person name="Joshi V."/>
            <person name="Fowler G."/>
            <person name="Nazareth L."/>
            <person name="Reid J."/>
            <person name="Worley K."/>
            <person name="Petrosino J."/>
            <person name="Highlander S."/>
            <person name="Gibbs R."/>
        </authorList>
    </citation>
    <scope>NUCLEOTIDE SEQUENCE [LARGE SCALE GENOMIC DNA]</scope>
    <source>
        <strain evidence="4 5">ATCC 700641</strain>
    </source>
</reference>
<protein>
    <submittedName>
        <fullName evidence="4">IgA-specific serine endopeptidase</fullName>
        <ecNumber evidence="4">3.4.24.13</ecNumber>
    </submittedName>
</protein>
<dbReference type="InterPro" id="IPR011098">
    <property type="entry name" value="G5_dom"/>
</dbReference>
<sequence>MKQTRKAVEKITKYSIRKLSVGVGPVAIGAFFFATSLLGAPSVQADQLTREATVHLGYVTENELTPEEQAQVIHAIPEEYQNEDTFYLVYRKKTASQSILPQTGTTELAIAGLSLATASFAVLLLSKKHRKKVMGLLLIGSMGQSLLLSIDAAALQNIELRSYNQTLSIASSKELANGVIPIEGYDYVGYLRHSARPKLDGQAPVVKVEEKPAISDLYQPTTKEETLSQVTPKEGPSFPVVEKPKVEVSTESIPFETVEQPDPTLAKGQTTVLRAGQNGEQTVLTEVSTVNGQEVRKVLERTVTKEAVPQIISIGTKEEIQPSPQPAPVVTAKGTQKKAMLVKLLYSQRTQLIPVSLKPKERKKKAMLVKLLYSQRTPPIPVSLKPKERRKKATWVKLLYSQRIQLIK</sequence>
<keyword evidence="5" id="KW-1185">Reference proteome</keyword>
<dbReference type="Gene3D" id="2.20.230.10">
    <property type="entry name" value="Resuscitation-promoting factor rpfb"/>
    <property type="match status" value="1"/>
</dbReference>
<comment type="caution">
    <text evidence="4">The sequence shown here is derived from an EMBL/GenBank/DDBJ whole genome shotgun (WGS) entry which is preliminary data.</text>
</comment>
<evidence type="ECO:0000313" key="4">
    <source>
        <dbReference type="EMBL" id="EFV98832.1"/>
    </source>
</evidence>
<evidence type="ECO:0000256" key="2">
    <source>
        <dbReference type="SAM" id="Phobius"/>
    </source>
</evidence>
<gene>
    <name evidence="4" type="primary">iga</name>
    <name evidence="4" type="ORF">HMPREF9421_1744</name>
</gene>
<dbReference type="EC" id="3.4.24.13" evidence="4"/>
<dbReference type="SMART" id="SM01208">
    <property type="entry name" value="G5"/>
    <property type="match status" value="1"/>
</dbReference>
<feature type="transmembrane region" description="Helical" evidence="2">
    <location>
        <begin position="133"/>
        <end position="155"/>
    </location>
</feature>
<evidence type="ECO:0000259" key="3">
    <source>
        <dbReference type="PROSITE" id="PS51109"/>
    </source>
</evidence>
<keyword evidence="2" id="KW-0472">Membrane</keyword>
<keyword evidence="4" id="KW-0378">Hydrolase</keyword>
<dbReference type="EMBL" id="AEQR01000020">
    <property type="protein sequence ID" value="EFV98832.1"/>
    <property type="molecule type" value="Genomic_DNA"/>
</dbReference>
<dbReference type="eggNOG" id="COG3583">
    <property type="taxonomic scope" value="Bacteria"/>
</dbReference>
<dbReference type="NCBIfam" id="TIGR01168">
    <property type="entry name" value="YSIRK_signal"/>
    <property type="match status" value="1"/>
</dbReference>
<dbReference type="Pfam" id="PF04650">
    <property type="entry name" value="YSIRK_signal"/>
    <property type="match status" value="1"/>
</dbReference>
<keyword evidence="2" id="KW-1133">Transmembrane helix</keyword>
<evidence type="ECO:0000256" key="1">
    <source>
        <dbReference type="ARBA" id="ARBA00022729"/>
    </source>
</evidence>
<feature type="transmembrane region" description="Helical" evidence="2">
    <location>
        <begin position="108"/>
        <end position="126"/>
    </location>
</feature>
<evidence type="ECO:0000313" key="5">
    <source>
        <dbReference type="Proteomes" id="UP000002814"/>
    </source>
</evidence>
<dbReference type="PROSITE" id="PS51109">
    <property type="entry name" value="G5"/>
    <property type="match status" value="1"/>
</dbReference>
<keyword evidence="1" id="KW-0732">Signal</keyword>
<dbReference type="InterPro" id="IPR005877">
    <property type="entry name" value="YSIRK_signal_dom"/>
</dbReference>
<organism evidence="4 5">
    <name type="scientific">Streptococcus australis ATCC 700641</name>
    <dbReference type="NCBI Taxonomy" id="888833"/>
    <lineage>
        <taxon>Bacteria</taxon>
        <taxon>Bacillati</taxon>
        <taxon>Bacillota</taxon>
        <taxon>Bacilli</taxon>
        <taxon>Lactobacillales</taxon>
        <taxon>Streptococcaceae</taxon>
        <taxon>Streptococcus</taxon>
    </lineage>
</organism>
<feature type="transmembrane region" description="Helical" evidence="2">
    <location>
        <begin position="21"/>
        <end position="40"/>
    </location>
</feature>
<dbReference type="GO" id="GO:0016787">
    <property type="term" value="F:hydrolase activity"/>
    <property type="evidence" value="ECO:0007669"/>
    <property type="project" value="UniProtKB-KW"/>
</dbReference>
<feature type="domain" description="G5" evidence="3">
    <location>
        <begin position="239"/>
        <end position="318"/>
    </location>
</feature>
<dbReference type="AlphaFoldDB" id="E7SCA6"/>
<accession>E7SCA6</accession>
<dbReference type="Proteomes" id="UP000002814">
    <property type="component" value="Unassembled WGS sequence"/>
</dbReference>
<dbReference type="HOGENOM" id="CLU_034942_0_0_9"/>
<name>E7SCA6_9STRE</name>
<proteinExistence type="predicted"/>
<dbReference type="Pfam" id="PF07501">
    <property type="entry name" value="G5"/>
    <property type="match status" value="1"/>
</dbReference>